<gene>
    <name evidence="1" type="ORF">WN944_006013</name>
</gene>
<evidence type="ECO:0000313" key="1">
    <source>
        <dbReference type="EMBL" id="KAK9214027.1"/>
    </source>
</evidence>
<name>A0AAP0ML08_9ROSI</name>
<proteinExistence type="predicted"/>
<dbReference type="AlphaFoldDB" id="A0AAP0ML08"/>
<dbReference type="Gene3D" id="3.80.10.10">
    <property type="entry name" value="Ribonuclease Inhibitor"/>
    <property type="match status" value="1"/>
</dbReference>
<accession>A0AAP0ML08</accession>
<organism evidence="1 2">
    <name type="scientific">Citrus x changshan-huyou</name>
    <dbReference type="NCBI Taxonomy" id="2935761"/>
    <lineage>
        <taxon>Eukaryota</taxon>
        <taxon>Viridiplantae</taxon>
        <taxon>Streptophyta</taxon>
        <taxon>Embryophyta</taxon>
        <taxon>Tracheophyta</taxon>
        <taxon>Spermatophyta</taxon>
        <taxon>Magnoliopsida</taxon>
        <taxon>eudicotyledons</taxon>
        <taxon>Gunneridae</taxon>
        <taxon>Pentapetalae</taxon>
        <taxon>rosids</taxon>
        <taxon>malvids</taxon>
        <taxon>Sapindales</taxon>
        <taxon>Rutaceae</taxon>
        <taxon>Aurantioideae</taxon>
        <taxon>Citrus</taxon>
    </lineage>
</organism>
<evidence type="ECO:0000313" key="2">
    <source>
        <dbReference type="Proteomes" id="UP001428341"/>
    </source>
</evidence>
<comment type="caution">
    <text evidence="1">The sequence shown here is derived from an EMBL/GenBank/DDBJ whole genome shotgun (WGS) entry which is preliminary data.</text>
</comment>
<dbReference type="InterPro" id="IPR032675">
    <property type="entry name" value="LRR_dom_sf"/>
</dbReference>
<sequence>MTTTNGVASWRLMSDKIDGFDLSPADSEEVHVLAVDDSLIDRKTSDNNSSSSSSSVIAFPKLTSPMINYMEKLEEWDYGIAGMGNTFIMPGLSDLSISSRSKLKALPDRFDQSTTLKELCISWGFHILNKRYRKGQRRRLA</sequence>
<keyword evidence="2" id="KW-1185">Reference proteome</keyword>
<reference evidence="1 2" key="1">
    <citation type="submission" date="2024-05" db="EMBL/GenBank/DDBJ databases">
        <title>Haplotype-resolved chromosome-level genome assembly of Huyou (Citrus changshanensis).</title>
        <authorList>
            <person name="Miao C."/>
            <person name="Chen W."/>
            <person name="Wu Y."/>
            <person name="Wang L."/>
            <person name="Zhao S."/>
            <person name="Grierson D."/>
            <person name="Xu C."/>
            <person name="Chen K."/>
        </authorList>
    </citation>
    <scope>NUCLEOTIDE SEQUENCE [LARGE SCALE GENOMIC DNA]</scope>
    <source>
        <strain evidence="1">01-14</strain>
        <tissue evidence="1">Leaf</tissue>
    </source>
</reference>
<dbReference type="EMBL" id="JBCGBO010000003">
    <property type="protein sequence ID" value="KAK9214027.1"/>
    <property type="molecule type" value="Genomic_DNA"/>
</dbReference>
<protein>
    <submittedName>
        <fullName evidence="1">Uncharacterized protein</fullName>
    </submittedName>
</protein>
<dbReference type="Proteomes" id="UP001428341">
    <property type="component" value="Unassembled WGS sequence"/>
</dbReference>